<dbReference type="CDD" id="cd16534">
    <property type="entry name" value="RING-HC_RNF5-like"/>
    <property type="match status" value="1"/>
</dbReference>
<evidence type="ECO:0000256" key="7">
    <source>
        <dbReference type="ARBA" id="ARBA00022786"/>
    </source>
</evidence>
<organism evidence="14 15">
    <name type="scientific">Apostasia shenzhenica</name>
    <dbReference type="NCBI Taxonomy" id="1088818"/>
    <lineage>
        <taxon>Eukaryota</taxon>
        <taxon>Viridiplantae</taxon>
        <taxon>Streptophyta</taxon>
        <taxon>Embryophyta</taxon>
        <taxon>Tracheophyta</taxon>
        <taxon>Spermatophyta</taxon>
        <taxon>Magnoliopsida</taxon>
        <taxon>Liliopsida</taxon>
        <taxon>Asparagales</taxon>
        <taxon>Orchidaceae</taxon>
        <taxon>Apostasioideae</taxon>
        <taxon>Apostasia</taxon>
    </lineage>
</organism>
<dbReference type="OrthoDB" id="6270329at2759"/>
<evidence type="ECO:0000256" key="9">
    <source>
        <dbReference type="ARBA" id="ARBA00023136"/>
    </source>
</evidence>
<evidence type="ECO:0000256" key="6">
    <source>
        <dbReference type="ARBA" id="ARBA00022771"/>
    </source>
</evidence>
<feature type="compositionally biased region" description="Polar residues" evidence="12">
    <location>
        <begin position="170"/>
        <end position="180"/>
    </location>
</feature>
<comment type="pathway">
    <text evidence="3 11">Protein modification; protein ubiquitination.</text>
</comment>
<comment type="catalytic activity">
    <reaction evidence="1 11">
        <text>S-ubiquitinyl-[E2 ubiquitin-conjugating enzyme]-L-cysteine + [acceptor protein]-L-lysine = [E2 ubiquitin-conjugating enzyme]-L-cysteine + N(6)-ubiquitinyl-[acceptor protein]-L-lysine.</text>
        <dbReference type="EC" id="2.3.2.27"/>
    </reaction>
</comment>
<accession>A0A2I0ATF9</accession>
<feature type="compositionally biased region" description="Basic and acidic residues" evidence="12">
    <location>
        <begin position="367"/>
        <end position="378"/>
    </location>
</feature>
<dbReference type="InterPro" id="IPR017907">
    <property type="entry name" value="Znf_RING_CS"/>
</dbReference>
<feature type="compositionally biased region" description="Low complexity" evidence="12">
    <location>
        <begin position="30"/>
        <end position="65"/>
    </location>
</feature>
<feature type="compositionally biased region" description="Low complexity" evidence="12">
    <location>
        <begin position="74"/>
        <end position="84"/>
    </location>
</feature>
<evidence type="ECO:0000256" key="10">
    <source>
        <dbReference type="PROSITE-ProRule" id="PRU00175"/>
    </source>
</evidence>
<keyword evidence="11" id="KW-0256">Endoplasmic reticulum</keyword>
<reference evidence="14 15" key="1">
    <citation type="journal article" date="2017" name="Nature">
        <title>The Apostasia genome and the evolution of orchids.</title>
        <authorList>
            <person name="Zhang G.Q."/>
            <person name="Liu K.W."/>
            <person name="Li Z."/>
            <person name="Lohaus R."/>
            <person name="Hsiao Y.Y."/>
            <person name="Niu S.C."/>
            <person name="Wang J.Y."/>
            <person name="Lin Y.C."/>
            <person name="Xu Q."/>
            <person name="Chen L.J."/>
            <person name="Yoshida K."/>
            <person name="Fujiwara S."/>
            <person name="Wang Z.W."/>
            <person name="Zhang Y.Q."/>
            <person name="Mitsuda N."/>
            <person name="Wang M."/>
            <person name="Liu G.H."/>
            <person name="Pecoraro L."/>
            <person name="Huang H.X."/>
            <person name="Xiao X.J."/>
            <person name="Lin M."/>
            <person name="Wu X.Y."/>
            <person name="Wu W.L."/>
            <person name="Chen Y.Y."/>
            <person name="Chang S.B."/>
            <person name="Sakamoto S."/>
            <person name="Ohme-Takagi M."/>
            <person name="Yagi M."/>
            <person name="Zeng S.J."/>
            <person name="Shen C.Y."/>
            <person name="Yeh C.M."/>
            <person name="Luo Y.B."/>
            <person name="Tsai W.C."/>
            <person name="Van de Peer Y."/>
            <person name="Liu Z.J."/>
        </authorList>
    </citation>
    <scope>NUCLEOTIDE SEQUENCE [LARGE SCALE GENOMIC DNA]</scope>
    <source>
        <strain evidence="15">cv. Shenzhen</strain>
        <tissue evidence="14">Stem</tissue>
    </source>
</reference>
<feature type="region of interest" description="Disordered" evidence="12">
    <location>
        <begin position="159"/>
        <end position="180"/>
    </location>
</feature>
<dbReference type="SMART" id="SM00184">
    <property type="entry name" value="RING"/>
    <property type="match status" value="1"/>
</dbReference>
<dbReference type="InterPro" id="IPR001841">
    <property type="entry name" value="Znf_RING"/>
</dbReference>
<evidence type="ECO:0000313" key="15">
    <source>
        <dbReference type="Proteomes" id="UP000236161"/>
    </source>
</evidence>
<feature type="region of interest" description="Disordered" evidence="12">
    <location>
        <begin position="560"/>
        <end position="585"/>
    </location>
</feature>
<evidence type="ECO:0000256" key="5">
    <source>
        <dbReference type="ARBA" id="ARBA00022723"/>
    </source>
</evidence>
<comment type="subcellular location">
    <subcellularLocation>
        <location evidence="2">Endomembrane system</location>
    </subcellularLocation>
    <subcellularLocation>
        <location evidence="11">Endoplasmic reticulum membrane</location>
        <topology evidence="11">Single-pass type IV membrane protein</topology>
    </subcellularLocation>
</comment>
<dbReference type="GO" id="GO:0016567">
    <property type="term" value="P:protein ubiquitination"/>
    <property type="evidence" value="ECO:0007669"/>
    <property type="project" value="UniProtKB-UniPathway"/>
</dbReference>
<evidence type="ECO:0000256" key="2">
    <source>
        <dbReference type="ARBA" id="ARBA00004308"/>
    </source>
</evidence>
<evidence type="ECO:0000256" key="3">
    <source>
        <dbReference type="ARBA" id="ARBA00004906"/>
    </source>
</evidence>
<keyword evidence="15" id="KW-1185">Reference proteome</keyword>
<dbReference type="GO" id="GO:0008270">
    <property type="term" value="F:zinc ion binding"/>
    <property type="evidence" value="ECO:0007669"/>
    <property type="project" value="UniProtKB-KW"/>
</dbReference>
<dbReference type="FunFam" id="3.30.40.10:FF:000365">
    <property type="entry name" value="Zinc finger family protein"/>
    <property type="match status" value="1"/>
</dbReference>
<gene>
    <name evidence="14" type="primary">RMA3</name>
    <name evidence="14" type="ORF">AXF42_Ash000931</name>
</gene>
<dbReference type="GO" id="GO:0061630">
    <property type="term" value="F:ubiquitin protein ligase activity"/>
    <property type="evidence" value="ECO:0007669"/>
    <property type="project" value="UniProtKB-UniRule"/>
</dbReference>
<dbReference type="EMBL" id="KZ451950">
    <property type="protein sequence ID" value="PKA58838.1"/>
    <property type="molecule type" value="Genomic_DNA"/>
</dbReference>
<evidence type="ECO:0000256" key="8">
    <source>
        <dbReference type="ARBA" id="ARBA00022833"/>
    </source>
</evidence>
<dbReference type="Proteomes" id="UP000236161">
    <property type="component" value="Unassembled WGS sequence"/>
</dbReference>
<evidence type="ECO:0000256" key="12">
    <source>
        <dbReference type="SAM" id="MobiDB-lite"/>
    </source>
</evidence>
<feature type="domain" description="RING-type" evidence="13">
    <location>
        <begin position="305"/>
        <end position="346"/>
    </location>
</feature>
<feature type="region of interest" description="Disordered" evidence="12">
    <location>
        <begin position="364"/>
        <end position="393"/>
    </location>
</feature>
<dbReference type="Pfam" id="PF13923">
    <property type="entry name" value="zf-C3HC4_2"/>
    <property type="match status" value="1"/>
</dbReference>
<keyword evidence="6 10" id="KW-0863">Zinc-finger</keyword>
<comment type="domain">
    <text evidence="11">The RING-type zinc finger domain is responsible for E3 ligase activity.</text>
</comment>
<dbReference type="InterPro" id="IPR045103">
    <property type="entry name" value="RNF5/RNF185-like"/>
</dbReference>
<comment type="function">
    <text evidence="11">E3 ubiquitin-protein ligase.</text>
</comment>
<name>A0A2I0ATF9_9ASPA</name>
<dbReference type="PROSITE" id="PS50089">
    <property type="entry name" value="ZF_RING_2"/>
    <property type="match status" value="1"/>
</dbReference>
<protein>
    <recommendedName>
        <fullName evidence="11">E3 ubiquitin-protein ligase RMA</fullName>
        <ecNumber evidence="11">2.3.2.27</ecNumber>
    </recommendedName>
    <alternativeName>
        <fullName evidence="11">Protein RING membrane-anchor</fullName>
    </alternativeName>
    <alternativeName>
        <fullName evidence="11">RING-type E3 ubiquitin transferase RMA</fullName>
    </alternativeName>
</protein>
<dbReference type="UniPathway" id="UPA00143"/>
<keyword evidence="9" id="KW-0472">Membrane</keyword>
<dbReference type="GO" id="GO:0006511">
    <property type="term" value="P:ubiquitin-dependent protein catabolic process"/>
    <property type="evidence" value="ECO:0007669"/>
    <property type="project" value="UniProtKB-UniRule"/>
</dbReference>
<evidence type="ECO:0000256" key="4">
    <source>
        <dbReference type="ARBA" id="ARBA00022679"/>
    </source>
</evidence>
<dbReference type="PROSITE" id="PS00518">
    <property type="entry name" value="ZF_RING_1"/>
    <property type="match status" value="1"/>
</dbReference>
<keyword evidence="4 11" id="KW-0808">Transferase</keyword>
<dbReference type="EC" id="2.3.2.27" evidence="11"/>
<feature type="compositionally biased region" description="Basic and acidic residues" evidence="12">
    <location>
        <begin position="1"/>
        <end position="12"/>
    </location>
</feature>
<dbReference type="GO" id="GO:0005789">
    <property type="term" value="C:endoplasmic reticulum membrane"/>
    <property type="evidence" value="ECO:0007669"/>
    <property type="project" value="UniProtKB-SubCell"/>
</dbReference>
<evidence type="ECO:0000256" key="11">
    <source>
        <dbReference type="RuleBase" id="RU369090"/>
    </source>
</evidence>
<keyword evidence="8 11" id="KW-0862">Zinc</keyword>
<evidence type="ECO:0000259" key="13">
    <source>
        <dbReference type="PROSITE" id="PS50089"/>
    </source>
</evidence>
<keyword evidence="7 11" id="KW-0833">Ubl conjugation pathway</keyword>
<dbReference type="PANTHER" id="PTHR12313">
    <property type="entry name" value="E3 UBIQUITIN-PROTEIN LIGASE RNF5-RELATED"/>
    <property type="match status" value="1"/>
</dbReference>
<dbReference type="AlphaFoldDB" id="A0A2I0ATF9"/>
<dbReference type="SUPFAM" id="SSF57850">
    <property type="entry name" value="RING/U-box"/>
    <property type="match status" value="1"/>
</dbReference>
<proteinExistence type="predicted"/>
<dbReference type="InterPro" id="IPR013083">
    <property type="entry name" value="Znf_RING/FYVE/PHD"/>
</dbReference>
<dbReference type="Gene3D" id="3.30.40.10">
    <property type="entry name" value="Zinc/RING finger domain, C3HC4 (zinc finger)"/>
    <property type="match status" value="1"/>
</dbReference>
<feature type="region of interest" description="Disordered" evidence="12">
    <location>
        <begin position="1"/>
        <end position="99"/>
    </location>
</feature>
<evidence type="ECO:0000313" key="14">
    <source>
        <dbReference type="EMBL" id="PKA58838.1"/>
    </source>
</evidence>
<keyword evidence="5 11" id="KW-0479">Metal-binding</keyword>
<sequence>MADEGHEGRPGRMDLNLYLGRPRPPRSRSLDLGSDLALSSLPSSSFSEESRSSAAAFDAMEASASRTPRSPSNAPDAAADVPPDGLRTPPDANPDYEYPPCLPLFESYVQETEARSGPYSPYNAPSVLIDEQVVVEADEGVRVFAASLNELSPFNIADSSAQGDGDHLQYSPSYSPGSATLQDEETFVSLPSVPLRIGGDFSSSGDLSSSQHELLQSPEFGIQRSFESEQWRFRRLRSSFAYGGERPNFARRVSPGPVDLMPDTMVSLRSLDNNGKHKVNTESLSDEGSEEDIKLKDGKSASFECNICLDMANEPVVTCCGHLFCWPCLYQWLHVHSDHKECPVCKGEVTDVNIIPIYGRGVAGPDTKSKDREDKDFGVEIPPRPHGNRQESWRQHFRPISQRFGEGITTWRRLLNQQLRFRNRFEGQEAAFVQEVLNGGPHSVLTRSNARLLRREVGATGRATDTQPMSSALLSSNVVDPWNRFYGFADTSRFATITTDIGRAVGRYAGSSIIYGASSSSVNARNDDHIFSRGNIGVTAAGDQASASSTVAMIQGEIPSRDTLADPNAAGSSRPNRRLRSNGAFCSSDVDGGTLHARKRRRLN</sequence>
<dbReference type="STRING" id="1088818.A0A2I0ATF9"/>
<evidence type="ECO:0000256" key="1">
    <source>
        <dbReference type="ARBA" id="ARBA00000900"/>
    </source>
</evidence>